<dbReference type="InterPro" id="IPR021109">
    <property type="entry name" value="Peptidase_aspartic_dom_sf"/>
</dbReference>
<reference evidence="3" key="2">
    <citation type="submission" date="2014-07" db="EMBL/GenBank/DDBJ databases">
        <authorList>
            <person name="Hull J."/>
        </authorList>
    </citation>
    <scope>NUCLEOTIDE SEQUENCE</scope>
</reference>
<feature type="non-terminal residue" evidence="3">
    <location>
        <position position="185"/>
    </location>
</feature>
<dbReference type="InterPro" id="IPR001995">
    <property type="entry name" value="Peptidase_A2_cat"/>
</dbReference>
<dbReference type="Gene3D" id="2.40.70.10">
    <property type="entry name" value="Acid Proteases"/>
    <property type="match status" value="1"/>
</dbReference>
<sequence>MYLERHGFGKLDTPAVVAVDSVGQVSSRLFVYDKNTNFKYLIDTGADVSVLPASPQARRQQPTRFLYAANGTPIASYGEKLLQVNLGFRRNFCWAFLIANVQQPIIGADFLEHFSLLVDIKNKRLVDTHTQLHVPGSAKFSDQPTLHVINPSHEYNEILKSYPNLLRENPSFNSTFASDFQHMIP</sequence>
<reference evidence="3" key="1">
    <citation type="journal article" date="2014" name="PLoS ONE">
        <title>Transcriptome-Based Identification of ABC Transporters in the Western Tarnished Plant Bug Lygus hesperus.</title>
        <authorList>
            <person name="Hull J.J."/>
            <person name="Chaney K."/>
            <person name="Geib S.M."/>
            <person name="Fabrick J.A."/>
            <person name="Brent C.S."/>
            <person name="Walsh D."/>
            <person name="Lavine L.C."/>
        </authorList>
    </citation>
    <scope>NUCLEOTIDE SEQUENCE</scope>
</reference>
<feature type="domain" description="Peptidase A2" evidence="2">
    <location>
        <begin position="38"/>
        <end position="110"/>
    </location>
</feature>
<organism evidence="3">
    <name type="scientific">Lygus hesperus</name>
    <name type="common">Western plant bug</name>
    <dbReference type="NCBI Taxonomy" id="30085"/>
    <lineage>
        <taxon>Eukaryota</taxon>
        <taxon>Metazoa</taxon>
        <taxon>Ecdysozoa</taxon>
        <taxon>Arthropoda</taxon>
        <taxon>Hexapoda</taxon>
        <taxon>Insecta</taxon>
        <taxon>Pterygota</taxon>
        <taxon>Neoptera</taxon>
        <taxon>Paraneoptera</taxon>
        <taxon>Hemiptera</taxon>
        <taxon>Heteroptera</taxon>
        <taxon>Panheteroptera</taxon>
        <taxon>Cimicomorpha</taxon>
        <taxon>Miridae</taxon>
        <taxon>Mirini</taxon>
        <taxon>Lygus</taxon>
    </lineage>
</organism>
<dbReference type="GO" id="GO:0004190">
    <property type="term" value="F:aspartic-type endopeptidase activity"/>
    <property type="evidence" value="ECO:0007669"/>
    <property type="project" value="InterPro"/>
</dbReference>
<evidence type="ECO:0000313" key="3">
    <source>
        <dbReference type="EMBL" id="JAG20786.1"/>
    </source>
</evidence>
<protein>
    <submittedName>
        <fullName evidence="3">Carbamoyl-phosphate synthase large chain, C-terminal section</fullName>
    </submittedName>
</protein>
<gene>
    <name evidence="3" type="primary">carB2</name>
    <name evidence="3" type="ORF">CM83_105023</name>
</gene>
<dbReference type="EMBL" id="GBHO01022818">
    <property type="protein sequence ID" value="JAG20786.1"/>
    <property type="molecule type" value="Transcribed_RNA"/>
</dbReference>
<accession>A0A0A9XMB2</accession>
<dbReference type="FunFam" id="2.40.70.10:FF:000130">
    <property type="entry name" value="Retrovirus-related Pol polyprotein from transposon opus-like Protein"/>
    <property type="match status" value="1"/>
</dbReference>
<name>A0A0A9XMB2_LYGHE</name>
<dbReference type="PROSITE" id="PS50175">
    <property type="entry name" value="ASP_PROT_RETROV"/>
    <property type="match status" value="1"/>
</dbReference>
<dbReference type="GO" id="GO:0006508">
    <property type="term" value="P:proteolysis"/>
    <property type="evidence" value="ECO:0007669"/>
    <property type="project" value="InterPro"/>
</dbReference>
<dbReference type="AlphaFoldDB" id="A0A0A9XMB2"/>
<evidence type="ECO:0000259" key="2">
    <source>
        <dbReference type="PROSITE" id="PS50175"/>
    </source>
</evidence>
<keyword evidence="1" id="KW-0378">Hydrolase</keyword>
<dbReference type="SUPFAM" id="SSF50630">
    <property type="entry name" value="Acid proteases"/>
    <property type="match status" value="1"/>
</dbReference>
<evidence type="ECO:0000256" key="1">
    <source>
        <dbReference type="ARBA" id="ARBA00022801"/>
    </source>
</evidence>
<proteinExistence type="predicted"/>